<name>A0A6J7ARR6_9ZZZZ</name>
<keyword evidence="3 6" id="KW-0812">Transmembrane</keyword>
<dbReference type="AlphaFoldDB" id="A0A6J7ARR6"/>
<evidence type="ECO:0000313" key="7">
    <source>
        <dbReference type="EMBL" id="CAB4835497.1"/>
    </source>
</evidence>
<dbReference type="Gene3D" id="1.20.1250.20">
    <property type="entry name" value="MFS general substrate transporter like domains"/>
    <property type="match status" value="1"/>
</dbReference>
<evidence type="ECO:0000256" key="6">
    <source>
        <dbReference type="SAM" id="Phobius"/>
    </source>
</evidence>
<dbReference type="SUPFAM" id="SSF103473">
    <property type="entry name" value="MFS general substrate transporter"/>
    <property type="match status" value="1"/>
</dbReference>
<organism evidence="7">
    <name type="scientific">freshwater metagenome</name>
    <dbReference type="NCBI Taxonomy" id="449393"/>
    <lineage>
        <taxon>unclassified sequences</taxon>
        <taxon>metagenomes</taxon>
        <taxon>ecological metagenomes</taxon>
    </lineage>
</organism>
<dbReference type="InterPro" id="IPR036259">
    <property type="entry name" value="MFS_trans_sf"/>
</dbReference>
<feature type="transmembrane region" description="Helical" evidence="6">
    <location>
        <begin position="111"/>
        <end position="134"/>
    </location>
</feature>
<dbReference type="GO" id="GO:0005886">
    <property type="term" value="C:plasma membrane"/>
    <property type="evidence" value="ECO:0007669"/>
    <property type="project" value="UniProtKB-SubCell"/>
</dbReference>
<evidence type="ECO:0000256" key="2">
    <source>
        <dbReference type="ARBA" id="ARBA00022475"/>
    </source>
</evidence>
<evidence type="ECO:0000256" key="4">
    <source>
        <dbReference type="ARBA" id="ARBA00022989"/>
    </source>
</evidence>
<gene>
    <name evidence="7" type="ORF">UFOPK3099_02784</name>
</gene>
<evidence type="ECO:0000256" key="5">
    <source>
        <dbReference type="ARBA" id="ARBA00023136"/>
    </source>
</evidence>
<dbReference type="PANTHER" id="PTHR23513:SF6">
    <property type="entry name" value="MAJOR FACILITATOR SUPERFAMILY ASSOCIATED DOMAIN-CONTAINING PROTEIN"/>
    <property type="match status" value="1"/>
</dbReference>
<comment type="subcellular location">
    <subcellularLocation>
        <location evidence="1">Cell membrane</location>
        <topology evidence="1">Multi-pass membrane protein</topology>
    </subcellularLocation>
</comment>
<protein>
    <submittedName>
        <fullName evidence="7">Unannotated protein</fullName>
    </submittedName>
</protein>
<accession>A0A6J7ARR6</accession>
<keyword evidence="2" id="KW-1003">Cell membrane</keyword>
<feature type="transmembrane region" description="Helical" evidence="6">
    <location>
        <begin position="42"/>
        <end position="61"/>
    </location>
</feature>
<sequence>MFVLFSQDVLRVTPLTFTLMGFGFAIGATIGSYLAPWMSRTFGSGTCLAITLASTAVTQFLVGISSWWPLVGVVFAVGTLLGSTWNVITVSLRQTIIPPHLLGRVNSFYRFFAWGMLPIGALFGGLVVTIAGHFTTHAMALRWVWFVDAGIHVVLFTFGRRLLTTERLEAARAAALAH</sequence>
<proteinExistence type="predicted"/>
<feature type="transmembrane region" description="Helical" evidence="6">
    <location>
        <begin position="12"/>
        <end position="35"/>
    </location>
</feature>
<keyword evidence="4 6" id="KW-1133">Transmembrane helix</keyword>
<keyword evidence="5 6" id="KW-0472">Membrane</keyword>
<feature type="transmembrane region" description="Helical" evidence="6">
    <location>
        <begin position="67"/>
        <end position="90"/>
    </location>
</feature>
<dbReference type="EMBL" id="CAFAAV010000313">
    <property type="protein sequence ID" value="CAB4835497.1"/>
    <property type="molecule type" value="Genomic_DNA"/>
</dbReference>
<feature type="transmembrane region" description="Helical" evidence="6">
    <location>
        <begin position="140"/>
        <end position="158"/>
    </location>
</feature>
<dbReference type="PANTHER" id="PTHR23513">
    <property type="entry name" value="INTEGRAL MEMBRANE EFFLUX PROTEIN-RELATED"/>
    <property type="match status" value="1"/>
</dbReference>
<evidence type="ECO:0000256" key="3">
    <source>
        <dbReference type="ARBA" id="ARBA00022692"/>
    </source>
</evidence>
<reference evidence="7" key="1">
    <citation type="submission" date="2020-05" db="EMBL/GenBank/DDBJ databases">
        <authorList>
            <person name="Chiriac C."/>
            <person name="Salcher M."/>
            <person name="Ghai R."/>
            <person name="Kavagutti S V."/>
        </authorList>
    </citation>
    <scope>NUCLEOTIDE SEQUENCE</scope>
</reference>
<evidence type="ECO:0000256" key="1">
    <source>
        <dbReference type="ARBA" id="ARBA00004651"/>
    </source>
</evidence>